<evidence type="ECO:0000313" key="2">
    <source>
        <dbReference type="Proteomes" id="UP000006729"/>
    </source>
</evidence>
<proteinExistence type="predicted"/>
<keyword evidence="2" id="KW-1185">Reference proteome</keyword>
<dbReference type="Proteomes" id="UP000006729">
    <property type="component" value="Chromosome 1"/>
</dbReference>
<protein>
    <submittedName>
        <fullName evidence="1">Uncharacterized protein</fullName>
    </submittedName>
</protein>
<organism evidence="1 2">
    <name type="scientific">Populus trichocarpa</name>
    <name type="common">Western balsam poplar</name>
    <name type="synonym">Populus balsamifera subsp. trichocarpa</name>
    <dbReference type="NCBI Taxonomy" id="3694"/>
    <lineage>
        <taxon>Eukaryota</taxon>
        <taxon>Viridiplantae</taxon>
        <taxon>Streptophyta</taxon>
        <taxon>Embryophyta</taxon>
        <taxon>Tracheophyta</taxon>
        <taxon>Spermatophyta</taxon>
        <taxon>Magnoliopsida</taxon>
        <taxon>eudicotyledons</taxon>
        <taxon>Gunneridae</taxon>
        <taxon>Pentapetalae</taxon>
        <taxon>rosids</taxon>
        <taxon>fabids</taxon>
        <taxon>Malpighiales</taxon>
        <taxon>Salicaceae</taxon>
        <taxon>Saliceae</taxon>
        <taxon>Populus</taxon>
    </lineage>
</organism>
<evidence type="ECO:0000313" key="1">
    <source>
        <dbReference type="EMBL" id="KAI9403452.1"/>
    </source>
</evidence>
<sequence>MALESAGGSIIAMLAELMVEPVGRQFRYMFCFNNFVEEFKEQKENLALALDGLQKEVEAAERNAEEIKKGVKKWMEDANSKIEGAKPLENEIGRNGKCFTWCPNCMRQFKLSKALAKKSETFRKLLENSTKFTKVSDIAHPQPIEFLPSKEFTSSKSSEEAFEQIMDALKDDKVNMIGLCGMGGVGKTTLVKEVGRRAKELQLFPEVLMATVSQNPNVTDIQHQMADKLGLNIKEKSTNAGRADRLWQRLKQVEKMLIILDDVWKYIDLKEIGIPFGDDHRGCKILLTTRRTNVCSSMKCQQKVSLRELPEKEAWDLFRINAGLLDGHPTLNTVAREVARECQGLPIALVTVGRALRDQSALQWELACRQLKESQFARMEQIDEKNNAYTCLKLSYDYLKLQETKSCFVLCCLFPEDYDIPIQDLTRYAVGYGLHQDAEPIEDARKRVSVAIENLKDCCMLLGSETEEHVKMHDLVRDVAIHIASEEYRFMVKAGLGLKKWQWTGKSFEGCTTISLMGNKLAELPEGLVCPRLKVLLLEVGYGLNVPQRFFEGMKEIEVLSLEGGRLSLQSLELSTKLQLLVLIMCECKDLIWLRKLQRLKILSLKRCLSIEELPDEIGELKELRLLDVTSCEGLRRIPVNLIGRLKKLEELLIGDRSFKGWDVVGCDSTGGMNASLTELNSLSQLAVLSLWIPKVECIPRDFVFPVSLRKYDIIFGNRFDAGRYPTSTRLILAGTSFNAKTFEQLFLHKLEFVKVRDCEDVFTLFPAKLRQGLKNLKEVIVHSCKSLEEVFELGEADEGSSEEKELLSSLTLLKLQELPELKCIWKGPTRHVSLQNLVHLKVSDLKKLTFIFTPSLARNLPKLESLRISECGELKHIIREEDGEREIIPESPRFPKLKKINISFCSSLEYVFPVSMSPSLTNLGQMRIARADNLKQIFYGGEGDALPRDGIIKFPRLRELSLWLQSNYSFLGPRNFDAQLPLQRLTIEGHEEVGNWLAQLQQNGFLQRLEFVRVDDCGDVRPPFPAKLLRALKNLKEVIVWGCKSLEEVFELGEPYEGSSEEKELPLPSSLTRLQLLYQLPELKCIWKGPTSHVSLQSLADLHLDSLDKLTFIFTPSLVQSLPKLESLRISECGELKHIIREEDGEREIIPEPPCFPKLKTISIEKCGKLEYVLPVSVSPSLLNLEEMRIFNAHNLKQIFYSVEGDTLTRDGIIKFPKLRKLSISNCSFFAPKNFAAQLPSLQILEIDGHKELGNLCAQIQGLTNLKELSLRSLPDMSKLTTLEMAVHGQQNGFLQRLKFVRVDDCGDVRTPFPAKLLRALNNLKEVIVDSCKSLEEVFELGEPDEGSSEEKELPLLSSLTELRLSCLPELKCIWKGPSRHVSLQSLNRLNLESLNKLTFIFTPSLARSLPKLKRLYISKCGQLKHIIREEDGERETIPESPGQDGQASPINVEKEIVLPNLKELSLEQLSSIIRFSFGWCDYFLFPRLEKLKVHQCPKLTTKFATTPDGSMSAQSEVPEVAEDSSINREWTRNMGWKEDGDSCL</sequence>
<dbReference type="EMBL" id="CM009290">
    <property type="protein sequence ID" value="KAI9403452.1"/>
    <property type="molecule type" value="Genomic_DNA"/>
</dbReference>
<accession>A0ACC0TP92</accession>
<gene>
    <name evidence="1" type="ORF">POPTR_001G429430v4</name>
</gene>
<comment type="caution">
    <text evidence="1">The sequence shown here is derived from an EMBL/GenBank/DDBJ whole genome shotgun (WGS) entry which is preliminary data.</text>
</comment>
<reference evidence="1 2" key="1">
    <citation type="journal article" date="2006" name="Science">
        <title>The genome of black cottonwood, Populus trichocarpa (Torr. &amp; Gray).</title>
        <authorList>
            <person name="Tuskan G.A."/>
            <person name="Difazio S."/>
            <person name="Jansson S."/>
            <person name="Bohlmann J."/>
            <person name="Grigoriev I."/>
            <person name="Hellsten U."/>
            <person name="Putnam N."/>
            <person name="Ralph S."/>
            <person name="Rombauts S."/>
            <person name="Salamov A."/>
            <person name="Schein J."/>
            <person name="Sterck L."/>
            <person name="Aerts A."/>
            <person name="Bhalerao R.R."/>
            <person name="Bhalerao R.P."/>
            <person name="Blaudez D."/>
            <person name="Boerjan W."/>
            <person name="Brun A."/>
            <person name="Brunner A."/>
            <person name="Busov V."/>
            <person name="Campbell M."/>
            <person name="Carlson J."/>
            <person name="Chalot M."/>
            <person name="Chapman J."/>
            <person name="Chen G.L."/>
            <person name="Cooper D."/>
            <person name="Coutinho P.M."/>
            <person name="Couturier J."/>
            <person name="Covert S."/>
            <person name="Cronk Q."/>
            <person name="Cunningham R."/>
            <person name="Davis J."/>
            <person name="Degroeve S."/>
            <person name="Dejardin A."/>
            <person name="Depamphilis C."/>
            <person name="Detter J."/>
            <person name="Dirks B."/>
            <person name="Dubchak I."/>
            <person name="Duplessis S."/>
            <person name="Ehlting J."/>
            <person name="Ellis B."/>
            <person name="Gendler K."/>
            <person name="Goodstein D."/>
            <person name="Gribskov M."/>
            <person name="Grimwood J."/>
            <person name="Groover A."/>
            <person name="Gunter L."/>
            <person name="Hamberger B."/>
            <person name="Heinze B."/>
            <person name="Helariutta Y."/>
            <person name="Henrissat B."/>
            <person name="Holligan D."/>
            <person name="Holt R."/>
            <person name="Huang W."/>
            <person name="Islam-Faridi N."/>
            <person name="Jones S."/>
            <person name="Jones-Rhoades M."/>
            <person name="Jorgensen R."/>
            <person name="Joshi C."/>
            <person name="Kangasjarvi J."/>
            <person name="Karlsson J."/>
            <person name="Kelleher C."/>
            <person name="Kirkpatrick R."/>
            <person name="Kirst M."/>
            <person name="Kohler A."/>
            <person name="Kalluri U."/>
            <person name="Larimer F."/>
            <person name="Leebens-Mack J."/>
            <person name="Leple J.C."/>
            <person name="Locascio P."/>
            <person name="Lou Y."/>
            <person name="Lucas S."/>
            <person name="Martin F."/>
            <person name="Montanini B."/>
            <person name="Napoli C."/>
            <person name="Nelson D.R."/>
            <person name="Nelson C."/>
            <person name="Nieminen K."/>
            <person name="Nilsson O."/>
            <person name="Pereda V."/>
            <person name="Peter G."/>
            <person name="Philippe R."/>
            <person name="Pilate G."/>
            <person name="Poliakov A."/>
            <person name="Razumovskaya J."/>
            <person name="Richardson P."/>
            <person name="Rinaldi C."/>
            <person name="Ritland K."/>
            <person name="Rouze P."/>
            <person name="Ryaboy D."/>
            <person name="Schmutz J."/>
            <person name="Schrader J."/>
            <person name="Segerman B."/>
            <person name="Shin H."/>
            <person name="Siddiqui A."/>
            <person name="Sterky F."/>
            <person name="Terry A."/>
            <person name="Tsai C.J."/>
            <person name="Uberbacher E."/>
            <person name="Unneberg P."/>
            <person name="Vahala J."/>
            <person name="Wall K."/>
            <person name="Wessler S."/>
            <person name="Yang G."/>
            <person name="Yin T."/>
            <person name="Douglas C."/>
            <person name="Marra M."/>
            <person name="Sandberg G."/>
            <person name="Van de Peer Y."/>
            <person name="Rokhsar D."/>
        </authorList>
    </citation>
    <scope>NUCLEOTIDE SEQUENCE [LARGE SCALE GENOMIC DNA]</scope>
    <source>
        <strain evidence="2">cv. Nisqually</strain>
    </source>
</reference>
<name>A0ACC0TP92_POPTR</name>